<accession>A0A8J7Q1Q4</accession>
<feature type="non-terminal residue" evidence="1">
    <location>
        <position position="1"/>
    </location>
</feature>
<protein>
    <recommendedName>
        <fullName evidence="3">Autotransporter domain-containing protein</fullName>
    </recommendedName>
</protein>
<dbReference type="SUPFAM" id="SSF103515">
    <property type="entry name" value="Autotransporter"/>
    <property type="match status" value="1"/>
</dbReference>
<dbReference type="Gene3D" id="2.40.128.130">
    <property type="entry name" value="Autotransporter beta-domain"/>
    <property type="match status" value="1"/>
</dbReference>
<dbReference type="Proteomes" id="UP000664414">
    <property type="component" value="Unassembled WGS sequence"/>
</dbReference>
<dbReference type="AlphaFoldDB" id="A0A8J7Q1Q4"/>
<organism evidence="1 2">
    <name type="scientific">Candidatus Paracaedimonas acanthamoebae</name>
    <dbReference type="NCBI Taxonomy" id="244581"/>
    <lineage>
        <taxon>Bacteria</taxon>
        <taxon>Pseudomonadati</taxon>
        <taxon>Pseudomonadota</taxon>
        <taxon>Alphaproteobacteria</taxon>
        <taxon>Holosporales</taxon>
        <taxon>Caedimonadaceae</taxon>
        <taxon>Candidatus Paracaedimonas</taxon>
    </lineage>
</organism>
<reference evidence="1" key="1">
    <citation type="submission" date="2021-02" db="EMBL/GenBank/DDBJ databases">
        <title>Thiocyanate and organic carbon inputs drive convergent selection for specific autotrophic Afipia and Thiobacillus strains within complex microbiomes.</title>
        <authorList>
            <person name="Huddy R.J."/>
            <person name="Sachdeva R."/>
            <person name="Kadzinga F."/>
            <person name="Kantor R.S."/>
            <person name="Harrison S.T.L."/>
            <person name="Banfield J.F."/>
        </authorList>
    </citation>
    <scope>NUCLEOTIDE SEQUENCE</scope>
    <source>
        <strain evidence="1">SCN18_10_11_15_R4_P_38_20</strain>
    </source>
</reference>
<dbReference type="InterPro" id="IPR036709">
    <property type="entry name" value="Autotransporte_beta_dom_sf"/>
</dbReference>
<evidence type="ECO:0000313" key="2">
    <source>
        <dbReference type="Proteomes" id="UP000664414"/>
    </source>
</evidence>
<name>A0A8J7Q1Q4_9PROT</name>
<sequence length="73" mass="8075">KGLKNAHRVTSSFIGQLPSFTVFGDKKNHSFFSPGAGLTALFKNDVYISIGYNGDLGKKQKSHEGFFKIGYKF</sequence>
<evidence type="ECO:0008006" key="3">
    <source>
        <dbReference type="Google" id="ProtNLM"/>
    </source>
</evidence>
<proteinExistence type="predicted"/>
<evidence type="ECO:0000313" key="1">
    <source>
        <dbReference type="EMBL" id="MBN9413731.1"/>
    </source>
</evidence>
<gene>
    <name evidence="1" type="ORF">J0H12_07435</name>
</gene>
<dbReference type="EMBL" id="JAFKGL010000039">
    <property type="protein sequence ID" value="MBN9413731.1"/>
    <property type="molecule type" value="Genomic_DNA"/>
</dbReference>
<comment type="caution">
    <text evidence="1">The sequence shown here is derived from an EMBL/GenBank/DDBJ whole genome shotgun (WGS) entry which is preliminary data.</text>
</comment>